<dbReference type="RefSeq" id="WP_135994483.1">
    <property type="nucleotide sequence ID" value="NZ_CP071057.1"/>
</dbReference>
<dbReference type="Gene3D" id="3.10.20.310">
    <property type="entry name" value="membrane protein fhac"/>
    <property type="match status" value="1"/>
</dbReference>
<evidence type="ECO:0000256" key="10">
    <source>
        <dbReference type="SAM" id="MobiDB-lite"/>
    </source>
</evidence>
<dbReference type="PANTHER" id="PTHR35851:SF1">
    <property type="entry name" value="CELL DIVISION PROTEIN FTSQ"/>
    <property type="match status" value="1"/>
</dbReference>
<comment type="function">
    <text evidence="9">Essential cell division protein.</text>
</comment>
<keyword evidence="2 9" id="KW-1003">Cell membrane</keyword>
<dbReference type="PROSITE" id="PS51779">
    <property type="entry name" value="POTRA"/>
    <property type="match status" value="1"/>
</dbReference>
<gene>
    <name evidence="9" type="primary">ftsQ</name>
    <name evidence="12" type="ORF">E5163_02310</name>
</gene>
<dbReference type="OrthoDB" id="9783091at2"/>
<sequence>MPKVGRAGTAAPAKPKKRAAPRRKAQTVPVRGGKLINWLAARLRAVRYRAGHALRLGGIGIAALVVLAVAGLAALGRLPEVGAALHAGLDARLARSGFAVSSIDIAGARQVGAETIAEAIGADPAHSLLAIDPAEARARVEAISWVERASVARLWPDRVAVVLTERVPFALWQQEGYHRVIDRSGVVISDADPRAYADLPRVVGEGANDPAAEIVDLLARQGEIAALVTHAVRVGERRWNLRLAAGGDILLPENDPASALALLATLHGERRVLDLDAQAFDLRTEGELVIRAWPDRAAAARGRGA</sequence>
<dbReference type="EMBL" id="SRXW01000001">
    <property type="protein sequence ID" value="TGY89986.1"/>
    <property type="molecule type" value="Genomic_DNA"/>
</dbReference>
<evidence type="ECO:0000256" key="2">
    <source>
        <dbReference type="ARBA" id="ARBA00022475"/>
    </source>
</evidence>
<keyword evidence="8 9" id="KW-0131">Cell cycle</keyword>
<feature type="compositionally biased region" description="Basic residues" evidence="10">
    <location>
        <begin position="14"/>
        <end position="25"/>
    </location>
</feature>
<evidence type="ECO:0000256" key="1">
    <source>
        <dbReference type="ARBA" id="ARBA00004370"/>
    </source>
</evidence>
<dbReference type="Proteomes" id="UP000308054">
    <property type="component" value="Unassembled WGS sequence"/>
</dbReference>
<name>A0A4S2H355_9PROT</name>
<dbReference type="GO" id="GO:0090529">
    <property type="term" value="P:cell septum assembly"/>
    <property type="evidence" value="ECO:0007669"/>
    <property type="project" value="InterPro"/>
</dbReference>
<protein>
    <recommendedName>
        <fullName evidence="9">Cell division protein FtsQ</fullName>
    </recommendedName>
</protein>
<keyword evidence="4 9" id="KW-0132">Cell division</keyword>
<dbReference type="InterPro" id="IPR005548">
    <property type="entry name" value="Cell_div_FtsQ/DivIB_C"/>
</dbReference>
<evidence type="ECO:0000256" key="6">
    <source>
        <dbReference type="ARBA" id="ARBA00022989"/>
    </source>
</evidence>
<evidence type="ECO:0000256" key="8">
    <source>
        <dbReference type="ARBA" id="ARBA00023306"/>
    </source>
</evidence>
<feature type="transmembrane region" description="Helical" evidence="9">
    <location>
        <begin position="53"/>
        <end position="75"/>
    </location>
</feature>
<keyword evidence="7 9" id="KW-0472">Membrane</keyword>
<dbReference type="GO" id="GO:0005886">
    <property type="term" value="C:plasma membrane"/>
    <property type="evidence" value="ECO:0007669"/>
    <property type="project" value="UniProtKB-SubCell"/>
</dbReference>
<keyword evidence="6 9" id="KW-1133">Transmembrane helix</keyword>
<organism evidence="12 13">
    <name type="scientific">Marinicauda algicola</name>
    <dbReference type="NCBI Taxonomy" id="2029849"/>
    <lineage>
        <taxon>Bacteria</taxon>
        <taxon>Pseudomonadati</taxon>
        <taxon>Pseudomonadota</taxon>
        <taxon>Alphaproteobacteria</taxon>
        <taxon>Maricaulales</taxon>
        <taxon>Maricaulaceae</taxon>
        <taxon>Marinicauda</taxon>
    </lineage>
</organism>
<evidence type="ECO:0000256" key="4">
    <source>
        <dbReference type="ARBA" id="ARBA00022618"/>
    </source>
</evidence>
<keyword evidence="5 9" id="KW-0812">Transmembrane</keyword>
<dbReference type="InterPro" id="IPR013685">
    <property type="entry name" value="POTRA_FtsQ_type"/>
</dbReference>
<reference evidence="12 13" key="1">
    <citation type="journal article" date="2017" name="Int. J. Syst. Evol. Microbiol.">
        <title>Marinicauda algicola sp. nov., isolated from a marine red alga Rhodosorus marinus.</title>
        <authorList>
            <person name="Jeong S.E."/>
            <person name="Jeon S.H."/>
            <person name="Chun B.H."/>
            <person name="Kim D.W."/>
            <person name="Jeon C.O."/>
        </authorList>
    </citation>
    <scope>NUCLEOTIDE SEQUENCE [LARGE SCALE GENOMIC DNA]</scope>
    <source>
        <strain evidence="12 13">JCM 31718</strain>
    </source>
</reference>
<accession>A0A4S2H355</accession>
<evidence type="ECO:0000313" key="13">
    <source>
        <dbReference type="Proteomes" id="UP000308054"/>
    </source>
</evidence>
<dbReference type="Pfam" id="PF03799">
    <property type="entry name" value="FtsQ_DivIB_C"/>
    <property type="match status" value="1"/>
</dbReference>
<comment type="similarity">
    <text evidence="9">Belongs to the FtsQ/DivIB family. FtsQ subfamily.</text>
</comment>
<keyword evidence="3 9" id="KW-0997">Cell inner membrane</keyword>
<feature type="region of interest" description="Disordered" evidence="10">
    <location>
        <begin position="1"/>
        <end position="26"/>
    </location>
</feature>
<dbReference type="PANTHER" id="PTHR35851">
    <property type="entry name" value="CELL DIVISION PROTEIN FTSQ"/>
    <property type="match status" value="1"/>
</dbReference>
<evidence type="ECO:0000256" key="7">
    <source>
        <dbReference type="ARBA" id="ARBA00023136"/>
    </source>
</evidence>
<dbReference type="AlphaFoldDB" id="A0A4S2H355"/>
<comment type="caution">
    <text evidence="12">The sequence shown here is derived from an EMBL/GenBank/DDBJ whole genome shotgun (WGS) entry which is preliminary data.</text>
</comment>
<feature type="domain" description="POTRA" evidence="11">
    <location>
        <begin position="98"/>
        <end position="166"/>
    </location>
</feature>
<dbReference type="Pfam" id="PF08478">
    <property type="entry name" value="POTRA_1"/>
    <property type="match status" value="1"/>
</dbReference>
<dbReference type="InterPro" id="IPR026579">
    <property type="entry name" value="FtsQ"/>
</dbReference>
<evidence type="ECO:0000256" key="3">
    <source>
        <dbReference type="ARBA" id="ARBA00022519"/>
    </source>
</evidence>
<proteinExistence type="inferred from homology"/>
<dbReference type="HAMAP" id="MF_00911">
    <property type="entry name" value="FtsQ_subfam"/>
    <property type="match status" value="1"/>
</dbReference>
<dbReference type="GO" id="GO:0043093">
    <property type="term" value="P:FtsZ-dependent cytokinesis"/>
    <property type="evidence" value="ECO:0007669"/>
    <property type="project" value="UniProtKB-UniRule"/>
</dbReference>
<dbReference type="InterPro" id="IPR034746">
    <property type="entry name" value="POTRA"/>
</dbReference>
<evidence type="ECO:0000313" key="12">
    <source>
        <dbReference type="EMBL" id="TGY89986.1"/>
    </source>
</evidence>
<keyword evidence="13" id="KW-1185">Reference proteome</keyword>
<evidence type="ECO:0000256" key="5">
    <source>
        <dbReference type="ARBA" id="ARBA00022692"/>
    </source>
</evidence>
<comment type="subcellular location">
    <subcellularLocation>
        <location evidence="9">Cell inner membrane</location>
        <topology evidence="9">Single-pass type II membrane protein</topology>
    </subcellularLocation>
    <subcellularLocation>
        <location evidence="1">Membrane</location>
    </subcellularLocation>
    <text evidence="9">Localizes to the division septum.</text>
</comment>
<evidence type="ECO:0000259" key="11">
    <source>
        <dbReference type="PROSITE" id="PS51779"/>
    </source>
</evidence>
<dbReference type="GO" id="GO:0032153">
    <property type="term" value="C:cell division site"/>
    <property type="evidence" value="ECO:0007669"/>
    <property type="project" value="UniProtKB-UniRule"/>
</dbReference>
<evidence type="ECO:0000256" key="9">
    <source>
        <dbReference type="HAMAP-Rule" id="MF_00911"/>
    </source>
</evidence>